<dbReference type="EMBL" id="QFRI01000001">
    <property type="protein sequence ID" value="PWH83882.1"/>
    <property type="molecule type" value="Genomic_DNA"/>
</dbReference>
<dbReference type="InterPro" id="IPR002797">
    <property type="entry name" value="Polysacc_synth"/>
</dbReference>
<feature type="transmembrane region" description="Helical" evidence="6">
    <location>
        <begin position="163"/>
        <end position="191"/>
    </location>
</feature>
<evidence type="ECO:0000256" key="3">
    <source>
        <dbReference type="ARBA" id="ARBA00022692"/>
    </source>
</evidence>
<feature type="transmembrane region" description="Helical" evidence="6">
    <location>
        <begin position="224"/>
        <end position="245"/>
    </location>
</feature>
<evidence type="ECO:0000313" key="7">
    <source>
        <dbReference type="EMBL" id="PWH83882.1"/>
    </source>
</evidence>
<feature type="transmembrane region" description="Helical" evidence="6">
    <location>
        <begin position="84"/>
        <end position="109"/>
    </location>
</feature>
<name>A0A2U2X7Z3_9FLAO</name>
<comment type="subcellular location">
    <subcellularLocation>
        <location evidence="1">Cell membrane</location>
        <topology evidence="1">Multi-pass membrane protein</topology>
    </subcellularLocation>
</comment>
<evidence type="ECO:0000313" key="8">
    <source>
        <dbReference type="Proteomes" id="UP000245375"/>
    </source>
</evidence>
<organism evidence="7 8">
    <name type="scientific">Algibacter marinivivus</name>
    <dbReference type="NCBI Taxonomy" id="2100723"/>
    <lineage>
        <taxon>Bacteria</taxon>
        <taxon>Pseudomonadati</taxon>
        <taxon>Bacteroidota</taxon>
        <taxon>Flavobacteriia</taxon>
        <taxon>Flavobacteriales</taxon>
        <taxon>Flavobacteriaceae</taxon>
        <taxon>Algibacter</taxon>
    </lineage>
</organism>
<keyword evidence="8" id="KW-1185">Reference proteome</keyword>
<evidence type="ECO:0008006" key="9">
    <source>
        <dbReference type="Google" id="ProtNLM"/>
    </source>
</evidence>
<dbReference type="AlphaFoldDB" id="A0A2U2X7Z3"/>
<gene>
    <name evidence="7" type="ORF">DIS18_04835</name>
</gene>
<evidence type="ECO:0000256" key="4">
    <source>
        <dbReference type="ARBA" id="ARBA00022989"/>
    </source>
</evidence>
<dbReference type="InterPro" id="IPR050833">
    <property type="entry name" value="Poly_Biosynth_Transport"/>
</dbReference>
<feature type="transmembrane region" description="Helical" evidence="6">
    <location>
        <begin position="393"/>
        <end position="412"/>
    </location>
</feature>
<protein>
    <recommendedName>
        <fullName evidence="9">Membrane protein involved in the export of O-antigen and teichoic acid</fullName>
    </recommendedName>
</protein>
<reference evidence="8" key="1">
    <citation type="submission" date="2018-05" db="EMBL/GenBank/DDBJ databases">
        <title>Algibacter marinivivus sp. nov., isolated from sample around a algae.</title>
        <authorList>
            <person name="Lu D."/>
        </authorList>
    </citation>
    <scope>NUCLEOTIDE SEQUENCE [LARGE SCALE GENOMIC DNA]</scope>
    <source>
        <strain evidence="8">ZY111</strain>
    </source>
</reference>
<evidence type="ECO:0000256" key="1">
    <source>
        <dbReference type="ARBA" id="ARBA00004651"/>
    </source>
</evidence>
<dbReference type="PANTHER" id="PTHR30250:SF28">
    <property type="entry name" value="POLYSACCHARIDE BIOSYNTHESIS PROTEIN"/>
    <property type="match status" value="1"/>
</dbReference>
<comment type="caution">
    <text evidence="7">The sequence shown here is derived from an EMBL/GenBank/DDBJ whole genome shotgun (WGS) entry which is preliminary data.</text>
</comment>
<dbReference type="Proteomes" id="UP000245375">
    <property type="component" value="Unassembled WGS sequence"/>
</dbReference>
<sequence>MENDLMKLKLFKSEFLSNLSTQMLGTGLAQILPLLIMPLLSRLYSEKEFALYSTFLAYSAVLIVATGGRYYVAIILPKKEKDALKVFCLSIALTILYTFLLFVVCLIIFYGFPNTLNTHGIIFLIPLYVGFFGLWQSFFNLSIRGKRFKLTASSKVIQATTYATVSGLLGLVLTPVGLIIGKISGIVFSLYHLKTRLKLKKDTYSIKNLKEVAIKYSDYPKYSILPNFLGTLSTQSLIFLIGYYFTQTELGFYGLTNMCLMAPLGLVGISFRDVFYQRITYLINEKQINEAKSFFLKSTLMLVFIGVIIGGVLFFFGELIFSLVFGDKWSISGELASILSISLIFKLGVSPTSSILNATNNVKTVSLWQTIYFVTTFTTLLLAILYFKTNLYILLKVYILHEAILYSFYYYLQFKSLKQNN</sequence>
<feature type="transmembrane region" description="Helical" evidence="6">
    <location>
        <begin position="294"/>
        <end position="317"/>
    </location>
</feature>
<reference evidence="8" key="3">
    <citation type="submission" date="2018-05" db="EMBL/GenBank/DDBJ databases">
        <authorList>
            <person name="Lu D."/>
        </authorList>
    </citation>
    <scope>NUCLEOTIDE SEQUENCE [LARGE SCALE GENOMIC DNA]</scope>
    <source>
        <strain evidence="8">ZY111</strain>
    </source>
</reference>
<feature type="transmembrane region" description="Helical" evidence="6">
    <location>
        <begin position="49"/>
        <end position="72"/>
    </location>
</feature>
<evidence type="ECO:0000256" key="5">
    <source>
        <dbReference type="ARBA" id="ARBA00023136"/>
    </source>
</evidence>
<proteinExistence type="predicted"/>
<accession>A0A2U2X7Z3</accession>
<feature type="transmembrane region" description="Helical" evidence="6">
    <location>
        <begin position="251"/>
        <end position="274"/>
    </location>
</feature>
<keyword evidence="3 6" id="KW-0812">Transmembrane</keyword>
<dbReference type="PANTHER" id="PTHR30250">
    <property type="entry name" value="PST FAMILY PREDICTED COLANIC ACID TRANSPORTER"/>
    <property type="match status" value="1"/>
</dbReference>
<evidence type="ECO:0000256" key="6">
    <source>
        <dbReference type="SAM" id="Phobius"/>
    </source>
</evidence>
<feature type="transmembrane region" description="Helical" evidence="6">
    <location>
        <begin position="121"/>
        <end position="143"/>
    </location>
</feature>
<feature type="transmembrane region" description="Helical" evidence="6">
    <location>
        <begin position="370"/>
        <end position="387"/>
    </location>
</feature>
<keyword evidence="5 6" id="KW-0472">Membrane</keyword>
<keyword evidence="2" id="KW-1003">Cell membrane</keyword>
<dbReference type="GO" id="GO:0005886">
    <property type="term" value="C:plasma membrane"/>
    <property type="evidence" value="ECO:0007669"/>
    <property type="project" value="UniProtKB-SubCell"/>
</dbReference>
<feature type="transmembrane region" description="Helical" evidence="6">
    <location>
        <begin position="329"/>
        <end position="349"/>
    </location>
</feature>
<reference evidence="7 8" key="2">
    <citation type="submission" date="2018-05" db="EMBL/GenBank/DDBJ databases">
        <title>Algibacter marinivivus sp. nov., isolated from sample around a algae.</title>
        <authorList>
            <person name="Zhong X."/>
        </authorList>
    </citation>
    <scope>NUCLEOTIDE SEQUENCE [LARGE SCALE GENOMIC DNA]</scope>
    <source>
        <strain evidence="7 8">ZY111</strain>
    </source>
</reference>
<keyword evidence="4 6" id="KW-1133">Transmembrane helix</keyword>
<feature type="transmembrane region" description="Helical" evidence="6">
    <location>
        <begin position="20"/>
        <end position="40"/>
    </location>
</feature>
<dbReference type="Pfam" id="PF01943">
    <property type="entry name" value="Polysacc_synt"/>
    <property type="match status" value="1"/>
</dbReference>
<evidence type="ECO:0000256" key="2">
    <source>
        <dbReference type="ARBA" id="ARBA00022475"/>
    </source>
</evidence>